<keyword evidence="1" id="KW-0574">Periplasm</keyword>
<dbReference type="CDD" id="cd11614">
    <property type="entry name" value="SAF_CpaB_FlgA_like"/>
    <property type="match status" value="1"/>
</dbReference>
<dbReference type="GO" id="GO:0044780">
    <property type="term" value="P:bacterial-type flagellum assembly"/>
    <property type="evidence" value="ECO:0007669"/>
    <property type="project" value="InterPro"/>
</dbReference>
<feature type="signal peptide" evidence="1">
    <location>
        <begin position="1"/>
        <end position="20"/>
    </location>
</feature>
<feature type="domain" description="Flagella basal body P-ring formation protein FlgA SAF" evidence="2">
    <location>
        <begin position="108"/>
        <end position="227"/>
    </location>
</feature>
<feature type="domain" description="FlgA N-terminal" evidence="3">
    <location>
        <begin position="23"/>
        <end position="99"/>
    </location>
</feature>
<gene>
    <name evidence="4" type="ORF">Ga0061065_102207</name>
</gene>
<comment type="subcellular location">
    <subcellularLocation>
        <location evidence="1">Periplasm</location>
    </subcellularLocation>
</comment>
<sequence length="229" mass="25533">MGRVKLLTILLFFLCSWSSASQLETQIEQFIQQIEYKRLQSIYPNARISITVQNKVALDYLPDCNHPISIDNQRPEAVNRTTYAISCENPVWKSYVPVEQSILIEGIKAIAPISRGERITTQNTDIGEIDLATLRGHLYTSANPPYGLVASRNIRINNFITDQVTELPDLIKKGSNILITAQSNSIVVRMNGVALEDGVKGQQIRVQNVSSGRIVYGKVVSDGEVLVNY</sequence>
<reference evidence="5" key="1">
    <citation type="submission" date="2015-08" db="EMBL/GenBank/DDBJ databases">
        <authorList>
            <person name="Varghese N."/>
        </authorList>
    </citation>
    <scope>NUCLEOTIDE SEQUENCE [LARGE SCALE GENOMIC DNA]</scope>
    <source>
        <strain evidence="5">JCM 18476</strain>
    </source>
</reference>
<evidence type="ECO:0000313" key="4">
    <source>
        <dbReference type="EMBL" id="CUB02869.1"/>
    </source>
</evidence>
<dbReference type="InterPro" id="IPR041231">
    <property type="entry name" value="FlgA_N"/>
</dbReference>
<keyword evidence="1" id="KW-1005">Bacterial flagellum biogenesis</keyword>
<keyword evidence="5" id="KW-1185">Reference proteome</keyword>
<dbReference type="Gene3D" id="2.30.30.760">
    <property type="match status" value="1"/>
</dbReference>
<dbReference type="NCBIfam" id="TIGR03170">
    <property type="entry name" value="flgA_cterm"/>
    <property type="match status" value="1"/>
</dbReference>
<dbReference type="AlphaFoldDB" id="A0A0K6IID6"/>
<keyword evidence="1" id="KW-0732">Signal</keyword>
<dbReference type="Pfam" id="PF17656">
    <property type="entry name" value="ChapFlgA_N"/>
    <property type="match status" value="1"/>
</dbReference>
<accession>A0A0K6IID6</accession>
<evidence type="ECO:0000259" key="2">
    <source>
        <dbReference type="Pfam" id="PF13144"/>
    </source>
</evidence>
<evidence type="ECO:0000256" key="1">
    <source>
        <dbReference type="RuleBase" id="RU362063"/>
    </source>
</evidence>
<dbReference type="InterPro" id="IPR039246">
    <property type="entry name" value="Flagellar_FlgA"/>
</dbReference>
<name>A0A0K6IID6_9GAMM</name>
<dbReference type="Gene3D" id="3.90.1210.10">
    <property type="entry name" value="Antifreeze-like/N-acetylneuraminic acid synthase C-terminal domain"/>
    <property type="match status" value="1"/>
</dbReference>
<organism evidence="4 5">
    <name type="scientific">Marinomonas fungiae</name>
    <dbReference type="NCBI Taxonomy" id="1137284"/>
    <lineage>
        <taxon>Bacteria</taxon>
        <taxon>Pseudomonadati</taxon>
        <taxon>Pseudomonadota</taxon>
        <taxon>Gammaproteobacteria</taxon>
        <taxon>Oceanospirillales</taxon>
        <taxon>Oceanospirillaceae</taxon>
        <taxon>Marinomonas</taxon>
    </lineage>
</organism>
<dbReference type="RefSeq" id="WP_055461838.1">
    <property type="nucleotide sequence ID" value="NZ_CYHG01000002.1"/>
</dbReference>
<comment type="function">
    <text evidence="1">Involved in the assembly process of the P-ring formation. It may associate with FlgF on the rod constituting a structure essential for the P-ring assembly or may act as a modulator protein for the P-ring assembly.</text>
</comment>
<proteinExistence type="inferred from homology"/>
<dbReference type="GO" id="GO:0042597">
    <property type="term" value="C:periplasmic space"/>
    <property type="evidence" value="ECO:0007669"/>
    <property type="project" value="UniProtKB-SubCell"/>
</dbReference>
<comment type="similarity">
    <text evidence="1">Belongs to the FlgA family.</text>
</comment>
<evidence type="ECO:0000259" key="3">
    <source>
        <dbReference type="Pfam" id="PF17656"/>
    </source>
</evidence>
<dbReference type="PANTHER" id="PTHR36307:SF1">
    <property type="entry name" value="FLAGELLA BASAL BODY P-RING FORMATION PROTEIN FLGA"/>
    <property type="match status" value="1"/>
</dbReference>
<feature type="chain" id="PRO_5005393427" description="Flagella basal body P-ring formation protein FlgA" evidence="1">
    <location>
        <begin position="21"/>
        <end position="229"/>
    </location>
</feature>
<dbReference type="STRING" id="1137284.GCA_001418205_00712"/>
<keyword evidence="4" id="KW-0969">Cilium</keyword>
<evidence type="ECO:0000313" key="5">
    <source>
        <dbReference type="Proteomes" id="UP000182769"/>
    </source>
</evidence>
<dbReference type="EMBL" id="CYHG01000002">
    <property type="protein sequence ID" value="CUB02869.1"/>
    <property type="molecule type" value="Genomic_DNA"/>
</dbReference>
<dbReference type="Proteomes" id="UP000182769">
    <property type="component" value="Unassembled WGS sequence"/>
</dbReference>
<dbReference type="PANTHER" id="PTHR36307">
    <property type="entry name" value="FLAGELLA BASAL BODY P-RING FORMATION PROTEIN FLGA"/>
    <property type="match status" value="1"/>
</dbReference>
<dbReference type="InterPro" id="IPR017585">
    <property type="entry name" value="SAF_FlgA"/>
</dbReference>
<protein>
    <recommendedName>
        <fullName evidence="1">Flagella basal body P-ring formation protein FlgA</fullName>
    </recommendedName>
</protein>
<dbReference type="OrthoDB" id="1669037at2"/>
<dbReference type="Pfam" id="PF13144">
    <property type="entry name" value="ChapFlgA"/>
    <property type="match status" value="1"/>
</dbReference>
<keyword evidence="4" id="KW-0282">Flagellum</keyword>
<keyword evidence="4" id="KW-0966">Cell projection</keyword>